<feature type="transmembrane region" description="Helical" evidence="1">
    <location>
        <begin position="133"/>
        <end position="152"/>
    </location>
</feature>
<accession>A0A7S2R0N2</accession>
<evidence type="ECO:0000256" key="1">
    <source>
        <dbReference type="SAM" id="Phobius"/>
    </source>
</evidence>
<keyword evidence="1" id="KW-0812">Transmembrane</keyword>
<organism evidence="2">
    <name type="scientific">Eucampia antarctica</name>
    <dbReference type="NCBI Taxonomy" id="49252"/>
    <lineage>
        <taxon>Eukaryota</taxon>
        <taxon>Sar</taxon>
        <taxon>Stramenopiles</taxon>
        <taxon>Ochrophyta</taxon>
        <taxon>Bacillariophyta</taxon>
        <taxon>Mediophyceae</taxon>
        <taxon>Biddulphiophycidae</taxon>
        <taxon>Hemiaulales</taxon>
        <taxon>Hemiaulaceae</taxon>
        <taxon>Eucampia</taxon>
    </lineage>
</organism>
<feature type="transmembrane region" description="Helical" evidence="1">
    <location>
        <begin position="100"/>
        <end position="121"/>
    </location>
</feature>
<dbReference type="AlphaFoldDB" id="A0A7S2R0N2"/>
<feature type="transmembrane region" description="Helical" evidence="1">
    <location>
        <begin position="56"/>
        <end position="77"/>
    </location>
</feature>
<keyword evidence="1" id="KW-0472">Membrane</keyword>
<dbReference type="EMBL" id="HBHI01002428">
    <property type="protein sequence ID" value="CAD9657403.1"/>
    <property type="molecule type" value="Transcribed_RNA"/>
</dbReference>
<evidence type="ECO:0000313" key="2">
    <source>
        <dbReference type="EMBL" id="CAD9657403.1"/>
    </source>
</evidence>
<gene>
    <name evidence="2" type="ORF">EANT1437_LOCUS1204</name>
</gene>
<name>A0A7S2R0N2_9STRA</name>
<protein>
    <submittedName>
        <fullName evidence="2">Uncharacterized protein</fullName>
    </submittedName>
</protein>
<proteinExistence type="predicted"/>
<sequence length="234" mass="26730">MSSTTEKSSSSLCSSSFFPSNITRPQAVAYSFLMGFLLKWNDILGDREILLTEEQFQVAALISTIFYCVIMSHFSLINMELYGMTLGSIVGCLLGGKLDVYVHVVPSIVIPIFHLFIFLFFKNAPWHGIDYSGLWANKLLVIFGHIVFIVTVDEITHEFFEDHPNDYIRLFFDRRLFSDVYTAIVLFLSTKKLLPFGLSDACNWNAMFFCPLTFGWGYDLMRALKPVINDYLSS</sequence>
<reference evidence="2" key="1">
    <citation type="submission" date="2021-01" db="EMBL/GenBank/DDBJ databases">
        <authorList>
            <person name="Corre E."/>
            <person name="Pelletier E."/>
            <person name="Niang G."/>
            <person name="Scheremetjew M."/>
            <person name="Finn R."/>
            <person name="Kale V."/>
            <person name="Holt S."/>
            <person name="Cochrane G."/>
            <person name="Meng A."/>
            <person name="Brown T."/>
            <person name="Cohen L."/>
        </authorList>
    </citation>
    <scope>NUCLEOTIDE SEQUENCE</scope>
    <source>
        <strain evidence="2">CCMP1452</strain>
    </source>
</reference>
<keyword evidence="1" id="KW-1133">Transmembrane helix</keyword>